<dbReference type="GO" id="GO:0001733">
    <property type="term" value="F:galactosylceramide sulfotransferase activity"/>
    <property type="evidence" value="ECO:0007669"/>
    <property type="project" value="InterPro"/>
</dbReference>
<feature type="transmembrane region" description="Helical" evidence="11">
    <location>
        <begin position="12"/>
        <end position="29"/>
    </location>
</feature>
<comment type="caution">
    <text evidence="12">The sequence shown here is derived from an EMBL/GenBank/DDBJ whole genome shotgun (WGS) entry which is preliminary data.</text>
</comment>
<keyword evidence="8 11" id="KW-0472">Membrane</keyword>
<keyword evidence="9" id="KW-0325">Glycoprotein</keyword>
<evidence type="ECO:0000256" key="6">
    <source>
        <dbReference type="ARBA" id="ARBA00022989"/>
    </source>
</evidence>
<evidence type="ECO:0000256" key="7">
    <source>
        <dbReference type="ARBA" id="ARBA00023034"/>
    </source>
</evidence>
<protein>
    <submittedName>
        <fullName evidence="12">Galactose-3-O-sulfotransferase 2</fullName>
    </submittedName>
</protein>
<keyword evidence="6 11" id="KW-1133">Transmembrane helix</keyword>
<reference evidence="12 13" key="1">
    <citation type="journal article" date="2024" name="Proc. Natl. Acad. Sci. U.S.A.">
        <title>The genetic regulatory architecture and epigenomic basis for age-related changes in rattlesnake venom.</title>
        <authorList>
            <person name="Hogan M.P."/>
            <person name="Holding M.L."/>
            <person name="Nystrom G.S."/>
            <person name="Colston T.J."/>
            <person name="Bartlett D.A."/>
            <person name="Mason A.J."/>
            <person name="Ellsworth S.A."/>
            <person name="Rautsaw R.M."/>
            <person name="Lawrence K.C."/>
            <person name="Strickland J.L."/>
            <person name="He B."/>
            <person name="Fraser P."/>
            <person name="Margres M.J."/>
            <person name="Gilbert D.M."/>
            <person name="Gibbs H.L."/>
            <person name="Parkinson C.L."/>
            <person name="Rokyta D.R."/>
        </authorList>
    </citation>
    <scope>NUCLEOTIDE SEQUENCE [LARGE SCALE GENOMIC DNA]</scope>
    <source>
        <strain evidence="12">DRR0105</strain>
    </source>
</reference>
<evidence type="ECO:0000256" key="3">
    <source>
        <dbReference type="ARBA" id="ARBA00022679"/>
    </source>
</evidence>
<evidence type="ECO:0000256" key="9">
    <source>
        <dbReference type="ARBA" id="ARBA00023180"/>
    </source>
</evidence>
<evidence type="ECO:0000256" key="5">
    <source>
        <dbReference type="ARBA" id="ARBA00022968"/>
    </source>
</evidence>
<feature type="compositionally biased region" description="Acidic residues" evidence="10">
    <location>
        <begin position="103"/>
        <end position="116"/>
    </location>
</feature>
<accession>A0AAW1BFR7</accession>
<dbReference type="Gene3D" id="3.40.50.300">
    <property type="entry name" value="P-loop containing nucleotide triphosphate hydrolases"/>
    <property type="match status" value="1"/>
</dbReference>
<keyword evidence="5" id="KW-0735">Signal-anchor</keyword>
<dbReference type="PANTHER" id="PTHR14647">
    <property type="entry name" value="GALACTOSE-3-O-SULFOTRANSFERASE"/>
    <property type="match status" value="1"/>
</dbReference>
<evidence type="ECO:0000256" key="11">
    <source>
        <dbReference type="SAM" id="Phobius"/>
    </source>
</evidence>
<keyword evidence="13" id="KW-1185">Reference proteome</keyword>
<dbReference type="GO" id="GO:0009247">
    <property type="term" value="P:glycolipid biosynthetic process"/>
    <property type="evidence" value="ECO:0007669"/>
    <property type="project" value="InterPro"/>
</dbReference>
<feature type="region of interest" description="Disordered" evidence="10">
    <location>
        <begin position="83"/>
        <end position="116"/>
    </location>
</feature>
<dbReference type="GO" id="GO:0000139">
    <property type="term" value="C:Golgi membrane"/>
    <property type="evidence" value="ECO:0007669"/>
    <property type="project" value="UniProtKB-SubCell"/>
</dbReference>
<sequence length="116" mass="13688">MKGVCWYFQRFLYLILWLAGLTLIGFFQYNTTKDIKQKHPSKICQPITDVMFLKTHKTASSTILNILYRFSEKHNLTIALPYGNEPHLGYPTSKGKKKKKEVEEEEEEVEEEEEEE</sequence>
<keyword evidence="3" id="KW-0808">Transferase</keyword>
<dbReference type="Proteomes" id="UP001474421">
    <property type="component" value="Unassembled WGS sequence"/>
</dbReference>
<dbReference type="InterPro" id="IPR027417">
    <property type="entry name" value="P-loop_NTPase"/>
</dbReference>
<dbReference type="GO" id="GO:0009101">
    <property type="term" value="P:glycoprotein biosynthetic process"/>
    <property type="evidence" value="ECO:0007669"/>
    <property type="project" value="TreeGrafter"/>
</dbReference>
<dbReference type="Pfam" id="PF06990">
    <property type="entry name" value="Gal-3-0_sulfotr"/>
    <property type="match status" value="1"/>
</dbReference>
<dbReference type="InterPro" id="IPR009729">
    <property type="entry name" value="Gal-3-0_sulfotransfrase"/>
</dbReference>
<proteinExistence type="inferred from homology"/>
<evidence type="ECO:0000256" key="2">
    <source>
        <dbReference type="ARBA" id="ARBA00008124"/>
    </source>
</evidence>
<evidence type="ECO:0000256" key="10">
    <source>
        <dbReference type="SAM" id="MobiDB-lite"/>
    </source>
</evidence>
<keyword evidence="4 11" id="KW-0812">Transmembrane</keyword>
<name>A0AAW1BFR7_CROAD</name>
<gene>
    <name evidence="12" type="ORF">NXF25_011798</name>
</gene>
<dbReference type="EMBL" id="JAOTOJ010000005">
    <property type="protein sequence ID" value="KAK9401084.1"/>
    <property type="molecule type" value="Genomic_DNA"/>
</dbReference>
<comment type="subcellular location">
    <subcellularLocation>
        <location evidence="1">Golgi apparatus membrane</location>
        <topology evidence="1">Single-pass type II membrane protein</topology>
    </subcellularLocation>
</comment>
<dbReference type="PANTHER" id="PTHR14647:SF55">
    <property type="entry name" value="GALACTOSE-3-O-SULFOTRANSFERASE 2"/>
    <property type="match status" value="1"/>
</dbReference>
<keyword evidence="7" id="KW-0333">Golgi apparatus</keyword>
<evidence type="ECO:0000256" key="1">
    <source>
        <dbReference type="ARBA" id="ARBA00004323"/>
    </source>
</evidence>
<evidence type="ECO:0000313" key="13">
    <source>
        <dbReference type="Proteomes" id="UP001474421"/>
    </source>
</evidence>
<evidence type="ECO:0000313" key="12">
    <source>
        <dbReference type="EMBL" id="KAK9401084.1"/>
    </source>
</evidence>
<comment type="similarity">
    <text evidence="2">Belongs to the galactose-3-O-sulfotransferase family.</text>
</comment>
<evidence type="ECO:0000256" key="8">
    <source>
        <dbReference type="ARBA" id="ARBA00023136"/>
    </source>
</evidence>
<dbReference type="AlphaFoldDB" id="A0AAW1BFR7"/>
<evidence type="ECO:0000256" key="4">
    <source>
        <dbReference type="ARBA" id="ARBA00022692"/>
    </source>
</evidence>
<organism evidence="12 13">
    <name type="scientific">Crotalus adamanteus</name>
    <name type="common">Eastern diamondback rattlesnake</name>
    <dbReference type="NCBI Taxonomy" id="8729"/>
    <lineage>
        <taxon>Eukaryota</taxon>
        <taxon>Metazoa</taxon>
        <taxon>Chordata</taxon>
        <taxon>Craniata</taxon>
        <taxon>Vertebrata</taxon>
        <taxon>Euteleostomi</taxon>
        <taxon>Lepidosauria</taxon>
        <taxon>Squamata</taxon>
        <taxon>Bifurcata</taxon>
        <taxon>Unidentata</taxon>
        <taxon>Episquamata</taxon>
        <taxon>Toxicofera</taxon>
        <taxon>Serpentes</taxon>
        <taxon>Colubroidea</taxon>
        <taxon>Viperidae</taxon>
        <taxon>Crotalinae</taxon>
        <taxon>Crotalus</taxon>
    </lineage>
</organism>